<evidence type="ECO:0000313" key="11">
    <source>
        <dbReference type="EMBL" id="KAK9497669.1"/>
    </source>
</evidence>
<dbReference type="InterPro" id="IPR050339">
    <property type="entry name" value="CC_SR_Kinase"/>
</dbReference>
<feature type="domain" description="Protein kinase" evidence="10">
    <location>
        <begin position="1"/>
        <end position="255"/>
    </location>
</feature>
<dbReference type="Gene3D" id="1.10.510.10">
    <property type="entry name" value="Transferase(Phosphotransferase) domain 1"/>
    <property type="match status" value="1"/>
</dbReference>
<evidence type="ECO:0000313" key="12">
    <source>
        <dbReference type="Proteomes" id="UP001461498"/>
    </source>
</evidence>
<dbReference type="PANTHER" id="PTHR11042">
    <property type="entry name" value="EUKARYOTIC TRANSLATION INITIATION FACTOR 2-ALPHA KINASE EIF2-ALPHA KINASE -RELATED"/>
    <property type="match status" value="1"/>
</dbReference>
<dbReference type="GO" id="GO:0004694">
    <property type="term" value="F:eukaryotic translation initiation factor 2alpha kinase activity"/>
    <property type="evidence" value="ECO:0007669"/>
    <property type="project" value="TreeGrafter"/>
</dbReference>
<dbReference type="SMART" id="SM00220">
    <property type="entry name" value="S_TKc"/>
    <property type="match status" value="1"/>
</dbReference>
<dbReference type="GO" id="GO:0007165">
    <property type="term" value="P:signal transduction"/>
    <property type="evidence" value="ECO:0007669"/>
    <property type="project" value="UniProtKB-ARBA"/>
</dbReference>
<dbReference type="Pfam" id="PF12745">
    <property type="entry name" value="HGTP_anticodon2"/>
    <property type="match status" value="1"/>
</dbReference>
<proteinExistence type="inferred from homology"/>
<name>A0AAW1CJK9_9HEMI</name>
<reference evidence="11 12" key="1">
    <citation type="submission" date="2022-12" db="EMBL/GenBank/DDBJ databases">
        <title>Chromosome-level genome assembly of true bugs.</title>
        <authorList>
            <person name="Ma L."/>
            <person name="Li H."/>
        </authorList>
    </citation>
    <scope>NUCLEOTIDE SEQUENCE [LARGE SCALE GENOMIC DNA]</scope>
    <source>
        <strain evidence="11">Lab_2022b</strain>
    </source>
</reference>
<dbReference type="AlphaFoldDB" id="A0AAW1CJK9"/>
<keyword evidence="6" id="KW-0067">ATP-binding</keyword>
<dbReference type="Gene3D" id="3.30.930.10">
    <property type="entry name" value="Bira Bifunctional Protein, Domain 2"/>
    <property type="match status" value="1"/>
</dbReference>
<comment type="caution">
    <text evidence="11">The sequence shown here is derived from an EMBL/GenBank/DDBJ whole genome shotgun (WGS) entry which is preliminary data.</text>
</comment>
<keyword evidence="5" id="KW-0418">Kinase</keyword>
<dbReference type="SUPFAM" id="SSF55681">
    <property type="entry name" value="Class II aaRS and biotin synthetases"/>
    <property type="match status" value="1"/>
</dbReference>
<dbReference type="InterPro" id="IPR011009">
    <property type="entry name" value="Kinase-like_dom_sf"/>
</dbReference>
<evidence type="ECO:0000256" key="9">
    <source>
        <dbReference type="ARBA" id="ARBA00048679"/>
    </source>
</evidence>
<accession>A0AAW1CJK9</accession>
<keyword evidence="4" id="KW-0547">Nucleotide-binding</keyword>
<dbReference type="Pfam" id="PF13393">
    <property type="entry name" value="tRNA-synt_His"/>
    <property type="match status" value="1"/>
</dbReference>
<comment type="catalytic activity">
    <reaction evidence="9">
        <text>L-seryl-[protein] + ATP = O-phospho-L-seryl-[protein] + ADP + H(+)</text>
        <dbReference type="Rhea" id="RHEA:17989"/>
        <dbReference type="Rhea" id="RHEA-COMP:9863"/>
        <dbReference type="Rhea" id="RHEA-COMP:11604"/>
        <dbReference type="ChEBI" id="CHEBI:15378"/>
        <dbReference type="ChEBI" id="CHEBI:29999"/>
        <dbReference type="ChEBI" id="CHEBI:30616"/>
        <dbReference type="ChEBI" id="CHEBI:83421"/>
        <dbReference type="ChEBI" id="CHEBI:456216"/>
        <dbReference type="EC" id="2.7.11.1"/>
    </reaction>
</comment>
<evidence type="ECO:0000256" key="4">
    <source>
        <dbReference type="ARBA" id="ARBA00022741"/>
    </source>
</evidence>
<protein>
    <recommendedName>
        <fullName evidence="1">non-specific serine/threonine protein kinase</fullName>
        <ecNumber evidence="1">2.7.11.1</ecNumber>
    </recommendedName>
</protein>
<dbReference type="PROSITE" id="PS50011">
    <property type="entry name" value="PROTEIN_KINASE_DOM"/>
    <property type="match status" value="1"/>
</dbReference>
<keyword evidence="2" id="KW-0723">Serine/threonine-protein kinase</keyword>
<comment type="similarity">
    <text evidence="7">Belongs to the protein kinase superfamily. Ser/Thr protein kinase family. GCN2 subfamily.</text>
</comment>
<dbReference type="SUPFAM" id="SSF56112">
    <property type="entry name" value="Protein kinase-like (PK-like)"/>
    <property type="match status" value="1"/>
</dbReference>
<organism evidence="11 12">
    <name type="scientific">Rhynocoris fuscipes</name>
    <dbReference type="NCBI Taxonomy" id="488301"/>
    <lineage>
        <taxon>Eukaryota</taxon>
        <taxon>Metazoa</taxon>
        <taxon>Ecdysozoa</taxon>
        <taxon>Arthropoda</taxon>
        <taxon>Hexapoda</taxon>
        <taxon>Insecta</taxon>
        <taxon>Pterygota</taxon>
        <taxon>Neoptera</taxon>
        <taxon>Paraneoptera</taxon>
        <taxon>Hemiptera</taxon>
        <taxon>Heteroptera</taxon>
        <taxon>Panheteroptera</taxon>
        <taxon>Cimicomorpha</taxon>
        <taxon>Reduviidae</taxon>
        <taxon>Harpactorinae</taxon>
        <taxon>Harpactorini</taxon>
        <taxon>Rhynocoris</taxon>
    </lineage>
</organism>
<dbReference type="Proteomes" id="UP001461498">
    <property type="component" value="Unassembled WGS sequence"/>
</dbReference>
<keyword evidence="12" id="KW-1185">Reference proteome</keyword>
<evidence type="ECO:0000259" key="10">
    <source>
        <dbReference type="PROSITE" id="PS50011"/>
    </source>
</evidence>
<dbReference type="InterPro" id="IPR036621">
    <property type="entry name" value="Anticodon-bd_dom_sf"/>
</dbReference>
<dbReference type="GO" id="GO:0005524">
    <property type="term" value="F:ATP binding"/>
    <property type="evidence" value="ECO:0007669"/>
    <property type="project" value="UniProtKB-KW"/>
</dbReference>
<dbReference type="InterPro" id="IPR008271">
    <property type="entry name" value="Ser/Thr_kinase_AS"/>
</dbReference>
<gene>
    <name evidence="11" type="ORF">O3M35_004354</name>
</gene>
<dbReference type="Pfam" id="PF00069">
    <property type="entry name" value="Pkinase"/>
    <property type="match status" value="1"/>
</dbReference>
<dbReference type="EMBL" id="JAPXFL010000014">
    <property type="protein sequence ID" value="KAK9497669.1"/>
    <property type="molecule type" value="Genomic_DNA"/>
</dbReference>
<dbReference type="GO" id="GO:1990625">
    <property type="term" value="P:negative regulation of cytoplasmic translational initiation in response to stress"/>
    <property type="evidence" value="ECO:0007669"/>
    <property type="project" value="TreeGrafter"/>
</dbReference>
<dbReference type="InterPro" id="IPR045864">
    <property type="entry name" value="aa-tRNA-synth_II/BPL/LPL"/>
</dbReference>
<evidence type="ECO:0000256" key="1">
    <source>
        <dbReference type="ARBA" id="ARBA00012513"/>
    </source>
</evidence>
<evidence type="ECO:0000256" key="5">
    <source>
        <dbReference type="ARBA" id="ARBA00022777"/>
    </source>
</evidence>
<evidence type="ECO:0000256" key="8">
    <source>
        <dbReference type="ARBA" id="ARBA00047899"/>
    </source>
</evidence>
<dbReference type="EC" id="2.7.11.1" evidence="1"/>
<evidence type="ECO:0000256" key="2">
    <source>
        <dbReference type="ARBA" id="ARBA00022527"/>
    </source>
</evidence>
<dbReference type="InterPro" id="IPR024435">
    <property type="entry name" value="HisRS-related_dom"/>
</dbReference>
<comment type="catalytic activity">
    <reaction evidence="8">
        <text>L-threonyl-[protein] + ATP = O-phospho-L-threonyl-[protein] + ADP + H(+)</text>
        <dbReference type="Rhea" id="RHEA:46608"/>
        <dbReference type="Rhea" id="RHEA-COMP:11060"/>
        <dbReference type="Rhea" id="RHEA-COMP:11605"/>
        <dbReference type="ChEBI" id="CHEBI:15378"/>
        <dbReference type="ChEBI" id="CHEBI:30013"/>
        <dbReference type="ChEBI" id="CHEBI:30616"/>
        <dbReference type="ChEBI" id="CHEBI:61977"/>
        <dbReference type="ChEBI" id="CHEBI:456216"/>
        <dbReference type="EC" id="2.7.11.1"/>
    </reaction>
</comment>
<dbReference type="GO" id="GO:0005634">
    <property type="term" value="C:nucleus"/>
    <property type="evidence" value="ECO:0007669"/>
    <property type="project" value="TreeGrafter"/>
</dbReference>
<evidence type="ECO:0000256" key="3">
    <source>
        <dbReference type="ARBA" id="ARBA00022679"/>
    </source>
</evidence>
<dbReference type="SUPFAM" id="SSF52954">
    <property type="entry name" value="Class II aaRS ABD-related"/>
    <property type="match status" value="1"/>
</dbReference>
<dbReference type="InterPro" id="IPR041715">
    <property type="entry name" value="HisRS-like_core"/>
</dbReference>
<evidence type="ECO:0000256" key="7">
    <source>
        <dbReference type="ARBA" id="ARBA00037982"/>
    </source>
</evidence>
<dbReference type="GO" id="GO:0005829">
    <property type="term" value="C:cytosol"/>
    <property type="evidence" value="ECO:0007669"/>
    <property type="project" value="TreeGrafter"/>
</dbReference>
<dbReference type="InterPro" id="IPR000719">
    <property type="entry name" value="Prot_kinase_dom"/>
</dbReference>
<sequence length="860" mass="98487">MYRSGSKSEDQLADTIVPKTSSKENTLRSEILPITLLHLYIQMEFCEKSTLRNAIDEGLCSDMERIWRLFREIVEGLYHIHQQGIIHRDLKPVNIFIGHDDHVKIGDFGLATTIVRQKQTASGTAESIYRSGSSVTVSSQTGKDVSQTGQVGTAFYVAPELNCSNLKALYNQKVDIYSLGIIFFEMCHPPFLTSMERAKILTDIRQEKPIFPPDFPYSDASDQHQLIRWMLEHDVQERPNSEEILQCEMVPPPQLEEAEVKEMVRRTLSNSRSKDYKFLIASCFNQEMPPTLDATFNVSSWRSNWFLSLSESICEVIRRIMRSHGAISFLPPLLTPANDPPECSVSLMTRLGSIVYATFDIRMPFVRFLTHNPSVCHLKRYAIDKVYKERPAGVHPKEVYECSFDIVTSNPGDLMPEFELIATAWEILSEFPTVLKKNTVLRLNHSSLVYAVFSYCGVDREKYCFEDILFKTKNEFYSKVDIESKLRSIGIADNIVSSIMNLIVFEGPFRDAVLLLDPLRSIDQVSQALNQLETLINYCQTLDITCPVLVSLYLFQNAHSYSGIMFQISYEQLSKRKQIKHVLISGGRYDKLIRESNRLFTNDEGKDQYVAGMVLSIDKLVTSFDDSEKPSSADILICSMGPLQITIDRLNLIRDLWKSGLKTVFDNSFKTIEEIQSFCQEMGVYFIVILKETEPGFARVRLTDRYTDKKVSYNELIEYLQRTKSKGTSESSSSNTSLMTKVRDSPLITFLLGEKLNPSVKRRYENQVMNVISGAIQRLSSSTKVEVLVLDVDKEALLLLSSCLDINASKQDLTDYMKRFPRHKKYVQKFSNYFDDIKRSHNMPVIILFSLQENLYKVLI</sequence>
<dbReference type="PANTHER" id="PTHR11042:SF136">
    <property type="entry name" value="EIF-2-ALPHA KINASE GCN2"/>
    <property type="match status" value="1"/>
</dbReference>
<dbReference type="Gene3D" id="3.40.50.800">
    <property type="entry name" value="Anticodon-binding domain"/>
    <property type="match status" value="1"/>
</dbReference>
<dbReference type="PROSITE" id="PS00108">
    <property type="entry name" value="PROTEIN_KINASE_ST"/>
    <property type="match status" value="1"/>
</dbReference>
<evidence type="ECO:0000256" key="6">
    <source>
        <dbReference type="ARBA" id="ARBA00022840"/>
    </source>
</evidence>
<keyword evidence="3" id="KW-0808">Transferase</keyword>